<evidence type="ECO:0000313" key="11">
    <source>
        <dbReference type="Proteomes" id="UP001189429"/>
    </source>
</evidence>
<organism evidence="10 11">
    <name type="scientific">Prorocentrum cordatum</name>
    <dbReference type="NCBI Taxonomy" id="2364126"/>
    <lineage>
        <taxon>Eukaryota</taxon>
        <taxon>Sar</taxon>
        <taxon>Alveolata</taxon>
        <taxon>Dinophyceae</taxon>
        <taxon>Prorocentrales</taxon>
        <taxon>Prorocentraceae</taxon>
        <taxon>Prorocentrum</taxon>
    </lineage>
</organism>
<keyword evidence="6 8" id="KW-0472">Membrane</keyword>
<feature type="compositionally biased region" description="Basic residues" evidence="7">
    <location>
        <begin position="68"/>
        <end position="84"/>
    </location>
</feature>
<feature type="region of interest" description="Disordered" evidence="7">
    <location>
        <begin position="137"/>
        <end position="157"/>
    </location>
</feature>
<evidence type="ECO:0000256" key="8">
    <source>
        <dbReference type="SAM" id="Phobius"/>
    </source>
</evidence>
<feature type="region of interest" description="Disordered" evidence="7">
    <location>
        <begin position="1"/>
        <end position="119"/>
    </location>
</feature>
<dbReference type="InterPro" id="IPR036640">
    <property type="entry name" value="ABC1_TM_sf"/>
</dbReference>
<evidence type="ECO:0000256" key="5">
    <source>
        <dbReference type="ARBA" id="ARBA00022989"/>
    </source>
</evidence>
<reference evidence="10" key="1">
    <citation type="submission" date="2023-10" db="EMBL/GenBank/DDBJ databases">
        <authorList>
            <person name="Chen Y."/>
            <person name="Shah S."/>
            <person name="Dougan E. K."/>
            <person name="Thang M."/>
            <person name="Chan C."/>
        </authorList>
    </citation>
    <scope>NUCLEOTIDE SEQUENCE [LARGE SCALE GENOMIC DNA]</scope>
</reference>
<dbReference type="Gene3D" id="1.20.1420.30">
    <property type="entry name" value="NCX, central ion-binding region"/>
    <property type="match status" value="1"/>
</dbReference>
<feature type="compositionally biased region" description="Basic residues" evidence="7">
    <location>
        <begin position="1"/>
        <end position="13"/>
    </location>
</feature>
<evidence type="ECO:0000256" key="6">
    <source>
        <dbReference type="ARBA" id="ARBA00023136"/>
    </source>
</evidence>
<evidence type="ECO:0000256" key="7">
    <source>
        <dbReference type="SAM" id="MobiDB-lite"/>
    </source>
</evidence>
<evidence type="ECO:0000256" key="2">
    <source>
        <dbReference type="ARBA" id="ARBA00005364"/>
    </source>
</evidence>
<name>A0ABN9SAI7_9DINO</name>
<comment type="caution">
    <text evidence="10">The sequence shown here is derived from an EMBL/GenBank/DDBJ whole genome shotgun (WGS) entry which is preliminary data.</text>
</comment>
<dbReference type="PANTHER" id="PTHR10846">
    <property type="entry name" value="SODIUM/POTASSIUM/CALCIUM EXCHANGER"/>
    <property type="match status" value="1"/>
</dbReference>
<evidence type="ECO:0000256" key="3">
    <source>
        <dbReference type="ARBA" id="ARBA00022449"/>
    </source>
</evidence>
<dbReference type="InterPro" id="IPR004837">
    <property type="entry name" value="NaCa_Exmemb"/>
</dbReference>
<dbReference type="InterPro" id="IPR044880">
    <property type="entry name" value="NCX_ion-bd_dom_sf"/>
</dbReference>
<keyword evidence="11" id="KW-1185">Reference proteome</keyword>
<keyword evidence="3" id="KW-0813">Transport</keyword>
<feature type="compositionally biased region" description="Low complexity" evidence="7">
    <location>
        <begin position="42"/>
        <end position="54"/>
    </location>
</feature>
<feature type="transmembrane region" description="Helical" evidence="8">
    <location>
        <begin position="201"/>
        <end position="224"/>
    </location>
</feature>
<gene>
    <name evidence="10" type="ORF">PCOR1329_LOCUS27739</name>
</gene>
<feature type="transmembrane region" description="Helical" evidence="8">
    <location>
        <begin position="236"/>
        <end position="254"/>
    </location>
</feature>
<keyword evidence="4 8" id="KW-0812">Transmembrane</keyword>
<evidence type="ECO:0000259" key="9">
    <source>
        <dbReference type="Pfam" id="PF01699"/>
    </source>
</evidence>
<dbReference type="InterPro" id="IPR004481">
    <property type="entry name" value="K/Na/Ca-exchanger"/>
</dbReference>
<feature type="compositionally biased region" description="Basic and acidic residues" evidence="7">
    <location>
        <begin position="32"/>
        <end position="41"/>
    </location>
</feature>
<protein>
    <recommendedName>
        <fullName evidence="9">Sodium/calcium exchanger membrane region domain-containing protein</fullName>
    </recommendedName>
</protein>
<evidence type="ECO:0000313" key="10">
    <source>
        <dbReference type="EMBL" id="CAK0828542.1"/>
    </source>
</evidence>
<feature type="non-terminal residue" evidence="10">
    <location>
        <position position="1"/>
    </location>
</feature>
<feature type="transmembrane region" description="Helical" evidence="8">
    <location>
        <begin position="301"/>
        <end position="320"/>
    </location>
</feature>
<dbReference type="EMBL" id="CAUYUJ010010096">
    <property type="protein sequence ID" value="CAK0828542.1"/>
    <property type="molecule type" value="Genomic_DNA"/>
</dbReference>
<feature type="domain" description="Sodium/calcium exchanger membrane region" evidence="9">
    <location>
        <begin position="167"/>
        <end position="317"/>
    </location>
</feature>
<dbReference type="SUPFAM" id="SSF90123">
    <property type="entry name" value="ABC transporter transmembrane region"/>
    <property type="match status" value="1"/>
</dbReference>
<feature type="compositionally biased region" description="Low complexity" evidence="7">
    <location>
        <begin position="99"/>
        <end position="119"/>
    </location>
</feature>
<proteinExistence type="inferred from homology"/>
<feature type="transmembrane region" description="Helical" evidence="8">
    <location>
        <begin position="167"/>
        <end position="189"/>
    </location>
</feature>
<keyword evidence="5 8" id="KW-1133">Transmembrane helix</keyword>
<keyword evidence="3" id="KW-0050">Antiport</keyword>
<feature type="transmembrane region" description="Helical" evidence="8">
    <location>
        <begin position="274"/>
        <end position="294"/>
    </location>
</feature>
<dbReference type="PANTHER" id="PTHR10846:SF73">
    <property type="entry name" value="SODIUM_CALCIUM EXCHANGER MEMBRANE REGION DOMAIN-CONTAINING PROTEIN"/>
    <property type="match status" value="1"/>
</dbReference>
<accession>A0ABN9SAI7</accession>
<dbReference type="Proteomes" id="UP001189429">
    <property type="component" value="Unassembled WGS sequence"/>
</dbReference>
<comment type="similarity">
    <text evidence="2">Belongs to the Ca(2+):cation antiporter (CaCA) (TC 2.A.19) family. SLC24A subfamily.</text>
</comment>
<evidence type="ECO:0000256" key="4">
    <source>
        <dbReference type="ARBA" id="ARBA00022692"/>
    </source>
</evidence>
<dbReference type="Pfam" id="PF01699">
    <property type="entry name" value="Na_Ca_ex"/>
    <property type="match status" value="1"/>
</dbReference>
<sequence length="330" mass="35625">GGARERRRAAGRRARAEGAARGRAQTRGGRRRPGDPGRDQRGGTSSPRAAPGSRRPCRAARRSAPMIRRSRRAAARGRPRRGRGPSRPAPTPTSEVMPRRPGSPRSPSTTPATRTTRTTSCRCPMAAWSGPCGACASPSTRPCGTSRRPPRARPGPSPFVADPIPKFVLCFLVSLCWIACFAFLLVWWVDILGRICHVPEIIMGFTILAAGTSIPDAVSSMAVARVGEGDMAVSSSIGSNIFDILVGLPVPWMIKTGIIEGGSYEIQIISPYLVFYIIMLLSMVFATIVSIHVLGWKLNKALAVVMIALYCLFLSIAMIVEFTTPEFLEL</sequence>
<evidence type="ECO:0000256" key="1">
    <source>
        <dbReference type="ARBA" id="ARBA00004141"/>
    </source>
</evidence>
<comment type="subcellular location">
    <subcellularLocation>
        <location evidence="1">Membrane</location>
        <topology evidence="1">Multi-pass membrane protein</topology>
    </subcellularLocation>
</comment>